<evidence type="ECO:0000256" key="1">
    <source>
        <dbReference type="ARBA" id="ARBA00004496"/>
    </source>
</evidence>
<proteinExistence type="inferred from homology"/>
<dbReference type="CDD" id="cd04470">
    <property type="entry name" value="S1_EF-P_repeat_1"/>
    <property type="match status" value="1"/>
</dbReference>
<dbReference type="Pfam" id="PF09285">
    <property type="entry name" value="Elong-fact-P_C"/>
    <property type="match status" value="1"/>
</dbReference>
<evidence type="ECO:0000256" key="8">
    <source>
        <dbReference type="HAMAP-Rule" id="MF_00141"/>
    </source>
</evidence>
<evidence type="ECO:0000256" key="3">
    <source>
        <dbReference type="ARBA" id="ARBA00009479"/>
    </source>
</evidence>
<comment type="subcellular location">
    <subcellularLocation>
        <location evidence="1 8">Cytoplasm</location>
    </subcellularLocation>
</comment>
<dbReference type="Gene3D" id="2.30.30.30">
    <property type="match status" value="1"/>
</dbReference>
<dbReference type="Gene3D" id="2.40.50.140">
    <property type="entry name" value="Nucleic acid-binding proteins"/>
    <property type="match status" value="2"/>
</dbReference>
<dbReference type="PANTHER" id="PTHR30053">
    <property type="entry name" value="ELONGATION FACTOR P"/>
    <property type="match status" value="1"/>
</dbReference>
<dbReference type="UniPathway" id="UPA00345"/>
<dbReference type="NCBIfam" id="NF001810">
    <property type="entry name" value="PRK00529.1"/>
    <property type="match status" value="1"/>
</dbReference>
<dbReference type="SUPFAM" id="SSF50249">
    <property type="entry name" value="Nucleic acid-binding proteins"/>
    <property type="match status" value="2"/>
</dbReference>
<dbReference type="FunFam" id="2.40.50.140:FF:000004">
    <property type="entry name" value="Elongation factor P"/>
    <property type="match status" value="1"/>
</dbReference>
<dbReference type="PIRSF" id="PIRSF005901">
    <property type="entry name" value="EF-P"/>
    <property type="match status" value="1"/>
</dbReference>
<evidence type="ECO:0000256" key="4">
    <source>
        <dbReference type="ARBA" id="ARBA00022490"/>
    </source>
</evidence>
<protein>
    <recommendedName>
        <fullName evidence="8">Elongation factor P</fullName>
        <shortName evidence="8">EF-P</shortName>
    </recommendedName>
</protein>
<dbReference type="Pfam" id="PF08207">
    <property type="entry name" value="EFP_N"/>
    <property type="match status" value="1"/>
</dbReference>
<keyword evidence="12" id="KW-1185">Reference proteome</keyword>
<dbReference type="Pfam" id="PF01132">
    <property type="entry name" value="EFP"/>
    <property type="match status" value="1"/>
</dbReference>
<evidence type="ECO:0000256" key="2">
    <source>
        <dbReference type="ARBA" id="ARBA00004815"/>
    </source>
</evidence>
<evidence type="ECO:0000256" key="6">
    <source>
        <dbReference type="ARBA" id="ARBA00022917"/>
    </source>
</evidence>
<feature type="domain" description="Translation elongation factor P/YeiP central" evidence="10">
    <location>
        <begin position="68"/>
        <end position="122"/>
    </location>
</feature>
<keyword evidence="5 8" id="KW-0251">Elongation factor</keyword>
<reference evidence="12" key="1">
    <citation type="submission" date="2017-06" db="EMBL/GenBank/DDBJ databases">
        <authorList>
            <person name="Varghese N."/>
            <person name="Submissions S."/>
        </authorList>
    </citation>
    <scope>NUCLEOTIDE SEQUENCE [LARGE SCALE GENOMIC DNA]</scope>
    <source>
        <strain evidence="12">JAD2</strain>
    </source>
</reference>
<name>A0A212R2U5_9CHLR</name>
<dbReference type="GO" id="GO:0043043">
    <property type="term" value="P:peptide biosynthetic process"/>
    <property type="evidence" value="ECO:0007669"/>
    <property type="project" value="InterPro"/>
</dbReference>
<evidence type="ECO:0000313" key="12">
    <source>
        <dbReference type="Proteomes" id="UP000197025"/>
    </source>
</evidence>
<dbReference type="InterPro" id="IPR014722">
    <property type="entry name" value="Rib_uL2_dom2"/>
</dbReference>
<evidence type="ECO:0000259" key="9">
    <source>
        <dbReference type="SMART" id="SM00841"/>
    </source>
</evidence>
<dbReference type="GO" id="GO:0005829">
    <property type="term" value="C:cytosol"/>
    <property type="evidence" value="ECO:0007669"/>
    <property type="project" value="UniProtKB-ARBA"/>
</dbReference>
<comment type="function">
    <text evidence="7 8">Involved in peptide bond synthesis. Stimulates efficient translation and peptide-bond synthesis on native or reconstituted 70S ribosomes in vitro. Probably functions indirectly by altering the affinity of the ribosome for aminoacyl-tRNA, thus increasing their reactivity as acceptors for peptidyl transferase.</text>
</comment>
<dbReference type="FunFam" id="2.40.50.140:FF:000009">
    <property type="entry name" value="Elongation factor P"/>
    <property type="match status" value="1"/>
</dbReference>
<dbReference type="SMART" id="SM00841">
    <property type="entry name" value="Elong-fact-P_C"/>
    <property type="match status" value="1"/>
</dbReference>
<dbReference type="InParanoid" id="A0A212R2U5"/>
<evidence type="ECO:0000256" key="7">
    <source>
        <dbReference type="ARBA" id="ARBA00025469"/>
    </source>
</evidence>
<evidence type="ECO:0000256" key="5">
    <source>
        <dbReference type="ARBA" id="ARBA00022768"/>
    </source>
</evidence>
<sequence length="190" mass="21661">MPAASELRPGMTVALEGNLFRVIEAVYHSGTAQQKGVVHAKLRNLRTGVVVDRRFRPEERVEEVALERRVMEYLYNDGEMFYFMDPETYDQVPVPAAMIGDLEVFLQPNQRIPVEFHEGRPVAVAFPETVDLRVVHTSQPLRERESHVYKPAILENGLEVLVPQFIAEGDIVRINVYTRAYVDRVGKRGA</sequence>
<dbReference type="AlphaFoldDB" id="A0A212R2U5"/>
<dbReference type="InterPro" id="IPR013185">
    <property type="entry name" value="Transl_elong_KOW-like"/>
</dbReference>
<dbReference type="HAMAP" id="MF_00141">
    <property type="entry name" value="EF_P"/>
    <property type="match status" value="1"/>
</dbReference>
<dbReference type="PROSITE" id="PS01275">
    <property type="entry name" value="EFP"/>
    <property type="match status" value="1"/>
</dbReference>
<dbReference type="InterPro" id="IPR001059">
    <property type="entry name" value="Transl_elong_P/YeiP_cen"/>
</dbReference>
<dbReference type="EMBL" id="FYEK01000028">
    <property type="protein sequence ID" value="SNB66305.1"/>
    <property type="molecule type" value="Genomic_DNA"/>
</dbReference>
<dbReference type="SUPFAM" id="SSF50104">
    <property type="entry name" value="Translation proteins SH3-like domain"/>
    <property type="match status" value="1"/>
</dbReference>
<dbReference type="InterPro" id="IPR012340">
    <property type="entry name" value="NA-bd_OB-fold"/>
</dbReference>
<dbReference type="InterPro" id="IPR013852">
    <property type="entry name" value="Transl_elong_P/YeiP_CS"/>
</dbReference>
<organism evidence="11 12">
    <name type="scientific">Thermoflexus hugenholtzii JAD2</name>
    <dbReference type="NCBI Taxonomy" id="877466"/>
    <lineage>
        <taxon>Bacteria</taxon>
        <taxon>Bacillati</taxon>
        <taxon>Chloroflexota</taxon>
        <taxon>Thermoflexia</taxon>
        <taxon>Thermoflexales</taxon>
        <taxon>Thermoflexaceae</taxon>
        <taxon>Thermoflexus</taxon>
    </lineage>
</organism>
<dbReference type="PANTHER" id="PTHR30053:SF14">
    <property type="entry name" value="TRANSLATION ELONGATION FACTOR KOW-LIKE DOMAIN-CONTAINING PROTEIN"/>
    <property type="match status" value="1"/>
</dbReference>
<keyword evidence="4 8" id="KW-0963">Cytoplasm</keyword>
<dbReference type="GO" id="GO:0003746">
    <property type="term" value="F:translation elongation factor activity"/>
    <property type="evidence" value="ECO:0007669"/>
    <property type="project" value="UniProtKB-UniRule"/>
</dbReference>
<comment type="similarity">
    <text evidence="3 8">Belongs to the elongation factor P family.</text>
</comment>
<dbReference type="Proteomes" id="UP000197025">
    <property type="component" value="Unassembled WGS sequence"/>
</dbReference>
<dbReference type="InterPro" id="IPR020599">
    <property type="entry name" value="Transl_elong_fac_P/YeiP"/>
</dbReference>
<gene>
    <name evidence="8" type="primary">efp</name>
    <name evidence="11" type="ORF">SAMN02746019_00000940</name>
</gene>
<dbReference type="InterPro" id="IPR008991">
    <property type="entry name" value="Translation_prot_SH3-like_sf"/>
</dbReference>
<dbReference type="SMART" id="SM01185">
    <property type="entry name" value="EFP"/>
    <property type="match status" value="1"/>
</dbReference>
<accession>A0A212R2U5</accession>
<dbReference type="OrthoDB" id="9801844at2"/>
<comment type="pathway">
    <text evidence="2 8">Protein biosynthesis; polypeptide chain elongation.</text>
</comment>
<evidence type="ECO:0000259" key="10">
    <source>
        <dbReference type="SMART" id="SM01185"/>
    </source>
</evidence>
<feature type="domain" description="Elongation factor P C-terminal" evidence="9">
    <location>
        <begin position="130"/>
        <end position="184"/>
    </location>
</feature>
<dbReference type="InterPro" id="IPR015365">
    <property type="entry name" value="Elong-fact-P_C"/>
</dbReference>
<evidence type="ECO:0000313" key="11">
    <source>
        <dbReference type="EMBL" id="SNB66305.1"/>
    </source>
</evidence>
<keyword evidence="6 8" id="KW-0648">Protein biosynthesis</keyword>
<dbReference type="RefSeq" id="WP_088571348.1">
    <property type="nucleotide sequence ID" value="NZ_FYEK01000028.1"/>
</dbReference>
<dbReference type="InterPro" id="IPR011768">
    <property type="entry name" value="Transl_elongation_fac_P"/>
</dbReference>